<proteinExistence type="predicted"/>
<accession>A0AA88C896</accession>
<protein>
    <submittedName>
        <fullName evidence="1">Uncharacterized protein</fullName>
    </submittedName>
</protein>
<dbReference type="AlphaFoldDB" id="A0AA88C896"/>
<organism evidence="1 2">
    <name type="scientific">Pseudoduganella plicata</name>
    <dbReference type="NCBI Taxonomy" id="321984"/>
    <lineage>
        <taxon>Bacteria</taxon>
        <taxon>Pseudomonadati</taxon>
        <taxon>Pseudomonadota</taxon>
        <taxon>Betaproteobacteria</taxon>
        <taxon>Burkholderiales</taxon>
        <taxon>Oxalobacteraceae</taxon>
        <taxon>Telluria group</taxon>
        <taxon>Pseudoduganella</taxon>
    </lineage>
</organism>
<sequence length="144" mass="15956">MILILIYFCNGYFGLITAGRGITPSVCQNVTYRHYRRTGMGETMDATELHDRLLADLRRYAAGRRKDIDRGAETRELAGLLVEKYGYGLARALEICGDVAGLPMPNLFAETDKVVLEIDPNAVQNRARRWDARPAGLDLPAGNG</sequence>
<name>A0AA88C896_9BURK</name>
<dbReference type="Proteomes" id="UP000619512">
    <property type="component" value="Unassembled WGS sequence"/>
</dbReference>
<reference evidence="1" key="2">
    <citation type="submission" date="2022-12" db="EMBL/GenBank/DDBJ databases">
        <authorList>
            <person name="Sun Q."/>
            <person name="Kim S."/>
        </authorList>
    </citation>
    <scope>NUCLEOTIDE SEQUENCE</scope>
    <source>
        <strain evidence="1">KCTC 12344</strain>
    </source>
</reference>
<dbReference type="EMBL" id="BMWW01000003">
    <property type="protein sequence ID" value="GGY89482.1"/>
    <property type="molecule type" value="Genomic_DNA"/>
</dbReference>
<comment type="caution">
    <text evidence="1">The sequence shown here is derived from an EMBL/GenBank/DDBJ whole genome shotgun (WGS) entry which is preliminary data.</text>
</comment>
<reference evidence="1" key="1">
    <citation type="journal article" date="2014" name="Int. J. Syst. Evol. Microbiol.">
        <title>Complete genome sequence of Corynebacterium casei LMG S-19264T (=DSM 44701T), isolated from a smear-ripened cheese.</title>
        <authorList>
            <consortium name="US DOE Joint Genome Institute (JGI-PGF)"/>
            <person name="Walter F."/>
            <person name="Albersmeier A."/>
            <person name="Kalinowski J."/>
            <person name="Ruckert C."/>
        </authorList>
    </citation>
    <scope>NUCLEOTIDE SEQUENCE</scope>
    <source>
        <strain evidence="1">KCTC 12344</strain>
    </source>
</reference>
<gene>
    <name evidence="1" type="ORF">GCM10007388_23750</name>
</gene>
<evidence type="ECO:0000313" key="1">
    <source>
        <dbReference type="EMBL" id="GGY89482.1"/>
    </source>
</evidence>
<evidence type="ECO:0000313" key="2">
    <source>
        <dbReference type="Proteomes" id="UP000619512"/>
    </source>
</evidence>